<dbReference type="PANTHER" id="PTHR22946:SF9">
    <property type="entry name" value="POLYKETIDE TRANSFERASE AF380"/>
    <property type="match status" value="1"/>
</dbReference>
<dbReference type="GO" id="GO:0008236">
    <property type="term" value="F:serine-type peptidase activity"/>
    <property type="evidence" value="ECO:0007669"/>
    <property type="project" value="InterPro"/>
</dbReference>
<evidence type="ECO:0000259" key="2">
    <source>
        <dbReference type="Pfam" id="PF00326"/>
    </source>
</evidence>
<dbReference type="GO" id="GO:0052689">
    <property type="term" value="F:carboxylic ester hydrolase activity"/>
    <property type="evidence" value="ECO:0007669"/>
    <property type="project" value="UniProtKB-ARBA"/>
</dbReference>
<proteinExistence type="predicted"/>
<dbReference type="Gene3D" id="3.40.50.1820">
    <property type="entry name" value="alpha/beta hydrolase"/>
    <property type="match status" value="1"/>
</dbReference>
<dbReference type="EMBL" id="VTWT01000004">
    <property type="protein sequence ID" value="KAA9338903.1"/>
    <property type="molecule type" value="Genomic_DNA"/>
</dbReference>
<dbReference type="InterPro" id="IPR001375">
    <property type="entry name" value="Peptidase_S9_cat"/>
</dbReference>
<sequence>MSEIRKIPFILEPPHGRAFSADACFIPDRKPKPVVVFVHGFKGFKDWGYWNLLADYFAGQGFVFVKLNLSHNGATTESNDLVDMEAFGNNNFSLEMTDLGVLLDYLTGESCSFREEIDPEQIGIIGHSRGGGLVLLKAREDARIKAVATWASVSHMNPGWGEEVIARWQQEGVIYNLNTRTQAQMPLYYQLYEDYAANPDRFDVKQATAALKQPLLIVHGAQDPVVPVSRAYELLEQKPDAEVYIVPGADHSFGGSHPYSKTELPADALKAAEKTVSFFRKNLNNG</sequence>
<evidence type="ECO:0000313" key="4">
    <source>
        <dbReference type="Proteomes" id="UP000326570"/>
    </source>
</evidence>
<dbReference type="Pfam" id="PF00326">
    <property type="entry name" value="Peptidase_S9"/>
    <property type="match status" value="1"/>
</dbReference>
<feature type="domain" description="Peptidase S9 prolyl oligopeptidase catalytic" evidence="2">
    <location>
        <begin position="93"/>
        <end position="255"/>
    </location>
</feature>
<dbReference type="InterPro" id="IPR029058">
    <property type="entry name" value="AB_hydrolase_fold"/>
</dbReference>
<dbReference type="PANTHER" id="PTHR22946">
    <property type="entry name" value="DIENELACTONE HYDROLASE DOMAIN-CONTAINING PROTEIN-RELATED"/>
    <property type="match status" value="1"/>
</dbReference>
<dbReference type="GO" id="GO:0006508">
    <property type="term" value="P:proteolysis"/>
    <property type="evidence" value="ECO:0007669"/>
    <property type="project" value="InterPro"/>
</dbReference>
<dbReference type="InterPro" id="IPR050261">
    <property type="entry name" value="FrsA_esterase"/>
</dbReference>
<dbReference type="AlphaFoldDB" id="A0A5N1J2X4"/>
<dbReference type="RefSeq" id="WP_150903537.1">
    <property type="nucleotide sequence ID" value="NZ_VTWT01000004.1"/>
</dbReference>
<gene>
    <name evidence="3" type="ORF">F0P94_08920</name>
</gene>
<reference evidence="3 4" key="1">
    <citation type="submission" date="2019-09" db="EMBL/GenBank/DDBJ databases">
        <title>Genome sequence of Adhaeribacter sp. M2.</title>
        <authorList>
            <person name="Srinivasan S."/>
        </authorList>
    </citation>
    <scope>NUCLEOTIDE SEQUENCE [LARGE SCALE GENOMIC DNA]</scope>
    <source>
        <strain evidence="3 4">M2</strain>
    </source>
</reference>
<protein>
    <submittedName>
        <fullName evidence="3">Alpha/beta fold hydrolase</fullName>
    </submittedName>
</protein>
<organism evidence="3 4">
    <name type="scientific">Adhaeribacter soli</name>
    <dbReference type="NCBI Taxonomy" id="2607655"/>
    <lineage>
        <taxon>Bacteria</taxon>
        <taxon>Pseudomonadati</taxon>
        <taxon>Bacteroidota</taxon>
        <taxon>Cytophagia</taxon>
        <taxon>Cytophagales</taxon>
        <taxon>Hymenobacteraceae</taxon>
        <taxon>Adhaeribacter</taxon>
    </lineage>
</organism>
<accession>A0A5N1J2X4</accession>
<keyword evidence="4" id="KW-1185">Reference proteome</keyword>
<evidence type="ECO:0000256" key="1">
    <source>
        <dbReference type="ARBA" id="ARBA00022801"/>
    </source>
</evidence>
<dbReference type="SUPFAM" id="SSF53474">
    <property type="entry name" value="alpha/beta-Hydrolases"/>
    <property type="match status" value="1"/>
</dbReference>
<comment type="caution">
    <text evidence="3">The sequence shown here is derived from an EMBL/GenBank/DDBJ whole genome shotgun (WGS) entry which is preliminary data.</text>
</comment>
<evidence type="ECO:0000313" key="3">
    <source>
        <dbReference type="EMBL" id="KAA9338903.1"/>
    </source>
</evidence>
<dbReference type="Proteomes" id="UP000326570">
    <property type="component" value="Unassembled WGS sequence"/>
</dbReference>
<name>A0A5N1J2X4_9BACT</name>
<keyword evidence="1 3" id="KW-0378">Hydrolase</keyword>